<dbReference type="Gene3D" id="1.10.10.60">
    <property type="entry name" value="Homeodomain-like"/>
    <property type="match status" value="2"/>
</dbReference>
<dbReference type="EMBL" id="JACHXW010000013">
    <property type="protein sequence ID" value="MBB3153946.1"/>
    <property type="molecule type" value="Genomic_DNA"/>
</dbReference>
<organism evidence="12 13">
    <name type="scientific">Paenibacillus endophyticus</name>
    <dbReference type="NCBI Taxonomy" id="1294268"/>
    <lineage>
        <taxon>Bacteria</taxon>
        <taxon>Bacillati</taxon>
        <taxon>Bacillota</taxon>
        <taxon>Bacilli</taxon>
        <taxon>Bacillales</taxon>
        <taxon>Paenibacillaceae</taxon>
        <taxon>Paenibacillus</taxon>
    </lineage>
</organism>
<evidence type="ECO:0000259" key="10">
    <source>
        <dbReference type="PROSITE" id="PS01124"/>
    </source>
</evidence>
<feature type="domain" description="Response regulatory" evidence="11">
    <location>
        <begin position="3"/>
        <end position="120"/>
    </location>
</feature>
<evidence type="ECO:0000256" key="3">
    <source>
        <dbReference type="ARBA" id="ARBA00022553"/>
    </source>
</evidence>
<keyword evidence="5" id="KW-0805">Transcription regulation</keyword>
<evidence type="ECO:0000259" key="11">
    <source>
        <dbReference type="PROSITE" id="PS50110"/>
    </source>
</evidence>
<dbReference type="PANTHER" id="PTHR42713:SF3">
    <property type="entry name" value="TRANSCRIPTIONAL REGULATORY PROTEIN HPTR"/>
    <property type="match status" value="1"/>
</dbReference>
<feature type="domain" description="HTH araC/xylS-type" evidence="10">
    <location>
        <begin position="422"/>
        <end position="521"/>
    </location>
</feature>
<dbReference type="InterPro" id="IPR020449">
    <property type="entry name" value="Tscrpt_reg_AraC-type_HTH"/>
</dbReference>
<dbReference type="RefSeq" id="WP_183566489.1">
    <property type="nucleotide sequence ID" value="NZ_CBCSLB010000013.1"/>
</dbReference>
<comment type="subcellular location">
    <subcellularLocation>
        <location evidence="1">Cytoplasm</location>
    </subcellularLocation>
</comment>
<reference evidence="12 13" key="1">
    <citation type="submission" date="2020-08" db="EMBL/GenBank/DDBJ databases">
        <title>Genomic Encyclopedia of Type Strains, Phase III (KMG-III): the genomes of soil and plant-associated and newly described type strains.</title>
        <authorList>
            <person name="Whitman W."/>
        </authorList>
    </citation>
    <scope>NUCLEOTIDE SEQUENCE [LARGE SCALE GENOMIC DNA]</scope>
    <source>
        <strain evidence="12 13">CECT 8234</strain>
    </source>
</reference>
<keyword evidence="3 8" id="KW-0597">Phosphoprotein</keyword>
<dbReference type="GO" id="GO:0003700">
    <property type="term" value="F:DNA-binding transcription factor activity"/>
    <property type="evidence" value="ECO:0007669"/>
    <property type="project" value="InterPro"/>
</dbReference>
<dbReference type="Gene3D" id="3.40.50.2300">
    <property type="match status" value="1"/>
</dbReference>
<sequence length="525" mass="59652">MYKLLIVEDERWEREGLVDFLDWTSLGIELSGTARDGIEGLEHTLELDPDIIITDIRMPGMDGLEMSRRIKEIKPHIRIIILTGYGDFEYARKAIDIRASHYVLKPIGEQKLLEAVQKVIRECEEDVQFKQEREKLRAEVEEHRERMKEKWLHDLLFGTLEPKQVKEVAQAEGLGSEHGRYVAYAIAETKQDRTVERLRNLFPIPCVIAYSDHREGQWIIVIPEPKEQQEEFAAMLARRMAGESGWLWQSNIKIGTGPVVDGLSRIAESVKQAEQVLAYASFWDARGIVGLEQVERERAAFLSEVADFLQRSSQQVKAIVHAVQALDEAKACASAEEMFQALVERRGADGDYIRHYISGLLFELSVLAGTSQTDECLGTDPGEQLYALPALAAIKVYTLHFIKEALKAIREKRDGKEEYIIRQVNKLIEQKYMSSDISLKSIAEEVFLSPNYLGSLYKKTTGQSFHDRLAAVRMEKAKSLLALSHYKVAAVAQEVGIPSTSYFCTVFKNAFGISPGEYQDMLHRK</sequence>
<evidence type="ECO:0000313" key="13">
    <source>
        <dbReference type="Proteomes" id="UP000518605"/>
    </source>
</evidence>
<evidence type="ECO:0000256" key="1">
    <source>
        <dbReference type="ARBA" id="ARBA00004496"/>
    </source>
</evidence>
<evidence type="ECO:0000256" key="5">
    <source>
        <dbReference type="ARBA" id="ARBA00023015"/>
    </source>
</evidence>
<dbReference type="PROSITE" id="PS00041">
    <property type="entry name" value="HTH_ARAC_FAMILY_1"/>
    <property type="match status" value="1"/>
</dbReference>
<dbReference type="InterPro" id="IPR051552">
    <property type="entry name" value="HptR"/>
</dbReference>
<dbReference type="InterPro" id="IPR001789">
    <property type="entry name" value="Sig_transdc_resp-reg_receiver"/>
</dbReference>
<dbReference type="PRINTS" id="PR00032">
    <property type="entry name" value="HTHARAC"/>
</dbReference>
<evidence type="ECO:0000256" key="6">
    <source>
        <dbReference type="ARBA" id="ARBA00023125"/>
    </source>
</evidence>
<comment type="caution">
    <text evidence="12">The sequence shown here is derived from an EMBL/GenBank/DDBJ whole genome shotgun (WGS) entry which is preliminary data.</text>
</comment>
<evidence type="ECO:0000313" key="12">
    <source>
        <dbReference type="EMBL" id="MBB3153946.1"/>
    </source>
</evidence>
<evidence type="ECO:0000256" key="8">
    <source>
        <dbReference type="PROSITE-ProRule" id="PRU00169"/>
    </source>
</evidence>
<dbReference type="AlphaFoldDB" id="A0A7W5CA38"/>
<dbReference type="SMART" id="SM00342">
    <property type="entry name" value="HTH_ARAC"/>
    <property type="match status" value="1"/>
</dbReference>
<dbReference type="InterPro" id="IPR009057">
    <property type="entry name" value="Homeodomain-like_sf"/>
</dbReference>
<dbReference type="Pfam" id="PF17853">
    <property type="entry name" value="GGDEF_2"/>
    <property type="match status" value="1"/>
</dbReference>
<dbReference type="InterPro" id="IPR018060">
    <property type="entry name" value="HTH_AraC"/>
</dbReference>
<dbReference type="Pfam" id="PF00072">
    <property type="entry name" value="Response_reg"/>
    <property type="match status" value="1"/>
</dbReference>
<keyword evidence="2" id="KW-0963">Cytoplasm</keyword>
<evidence type="ECO:0000256" key="4">
    <source>
        <dbReference type="ARBA" id="ARBA00023012"/>
    </source>
</evidence>
<dbReference type="CDD" id="cd17536">
    <property type="entry name" value="REC_YesN-like"/>
    <property type="match status" value="1"/>
</dbReference>
<dbReference type="SUPFAM" id="SSF46689">
    <property type="entry name" value="Homeodomain-like"/>
    <property type="match status" value="1"/>
</dbReference>
<dbReference type="Proteomes" id="UP000518605">
    <property type="component" value="Unassembled WGS sequence"/>
</dbReference>
<dbReference type="PROSITE" id="PS50110">
    <property type="entry name" value="RESPONSE_REGULATORY"/>
    <property type="match status" value="1"/>
</dbReference>
<gene>
    <name evidence="12" type="ORF">FHS16_004022</name>
</gene>
<name>A0A7W5CA38_9BACL</name>
<dbReference type="SMART" id="SM00448">
    <property type="entry name" value="REC"/>
    <property type="match status" value="1"/>
</dbReference>
<dbReference type="PANTHER" id="PTHR42713">
    <property type="entry name" value="HISTIDINE KINASE-RELATED"/>
    <property type="match status" value="1"/>
</dbReference>
<keyword evidence="9" id="KW-0175">Coiled coil</keyword>
<accession>A0A7W5CA38</accession>
<evidence type="ECO:0000256" key="2">
    <source>
        <dbReference type="ARBA" id="ARBA00022490"/>
    </source>
</evidence>
<dbReference type="PROSITE" id="PS01124">
    <property type="entry name" value="HTH_ARAC_FAMILY_2"/>
    <property type="match status" value="1"/>
</dbReference>
<proteinExistence type="predicted"/>
<dbReference type="GO" id="GO:0005737">
    <property type="term" value="C:cytoplasm"/>
    <property type="evidence" value="ECO:0007669"/>
    <property type="project" value="UniProtKB-SubCell"/>
</dbReference>
<feature type="modified residue" description="4-aspartylphosphate" evidence="8">
    <location>
        <position position="55"/>
    </location>
</feature>
<protein>
    <submittedName>
        <fullName evidence="12">Two-component system response regulator YesN</fullName>
    </submittedName>
</protein>
<dbReference type="InterPro" id="IPR018062">
    <property type="entry name" value="HTH_AraC-typ_CS"/>
</dbReference>
<keyword evidence="7" id="KW-0804">Transcription</keyword>
<keyword evidence="4" id="KW-0902">Two-component regulatory system</keyword>
<dbReference type="InterPro" id="IPR041522">
    <property type="entry name" value="CdaR_GGDEF"/>
</dbReference>
<evidence type="ECO:0000256" key="9">
    <source>
        <dbReference type="SAM" id="Coils"/>
    </source>
</evidence>
<feature type="coiled-coil region" evidence="9">
    <location>
        <begin position="113"/>
        <end position="150"/>
    </location>
</feature>
<dbReference type="SUPFAM" id="SSF52172">
    <property type="entry name" value="CheY-like"/>
    <property type="match status" value="1"/>
</dbReference>
<keyword evidence="13" id="KW-1185">Reference proteome</keyword>
<dbReference type="GO" id="GO:0000160">
    <property type="term" value="P:phosphorelay signal transduction system"/>
    <property type="evidence" value="ECO:0007669"/>
    <property type="project" value="UniProtKB-KW"/>
</dbReference>
<keyword evidence="6" id="KW-0238">DNA-binding</keyword>
<evidence type="ECO:0000256" key="7">
    <source>
        <dbReference type="ARBA" id="ARBA00023163"/>
    </source>
</evidence>
<dbReference type="Pfam" id="PF12833">
    <property type="entry name" value="HTH_18"/>
    <property type="match status" value="1"/>
</dbReference>
<dbReference type="InterPro" id="IPR011006">
    <property type="entry name" value="CheY-like_superfamily"/>
</dbReference>
<dbReference type="GO" id="GO:0043565">
    <property type="term" value="F:sequence-specific DNA binding"/>
    <property type="evidence" value="ECO:0007669"/>
    <property type="project" value="InterPro"/>
</dbReference>